<dbReference type="PRINTS" id="PR00411">
    <property type="entry name" value="PNDRDTASEI"/>
</dbReference>
<dbReference type="EMBL" id="HF563609">
    <property type="protein sequence ID" value="CCP27616.1"/>
    <property type="molecule type" value="Genomic_DNA"/>
</dbReference>
<keyword evidence="3" id="KW-0285">Flavoprotein</keyword>
<dbReference type="EC" id="1.8.1.14" evidence="9"/>
<gene>
    <name evidence="9" type="ordered locus">TEPIRE1_2742</name>
</gene>
<dbReference type="PRINTS" id="PR00368">
    <property type="entry name" value="FADPNR"/>
</dbReference>
<evidence type="ECO:0000256" key="4">
    <source>
        <dbReference type="ARBA" id="ARBA00022827"/>
    </source>
</evidence>
<evidence type="ECO:0000256" key="5">
    <source>
        <dbReference type="ARBA" id="ARBA00023002"/>
    </source>
</evidence>
<reference evidence="10" key="1">
    <citation type="journal article" date="2013" name="Genome Announc.">
        <title>First genome sequence of a syntrophic acetate-oxidizing bacterium, Tepidanaerobacter acetatoxydans strain Re1.</title>
        <authorList>
            <person name="Manzoor S."/>
            <person name="Bongcam-Rudloff E."/>
            <person name="Schnurer A."/>
            <person name="Muller B."/>
        </authorList>
    </citation>
    <scope>NUCLEOTIDE SEQUENCE [LARGE SCALE GENOMIC DNA]</scope>
    <source>
        <strain evidence="10">Re1</strain>
    </source>
</reference>
<evidence type="ECO:0000259" key="7">
    <source>
        <dbReference type="Pfam" id="PF02852"/>
    </source>
</evidence>
<accession>L0S397</accession>
<keyword evidence="6" id="KW-0676">Redox-active center</keyword>
<organism evidence="9 10">
    <name type="scientific">Tepidanaerobacter acetatoxydans (strain DSM 21804 / JCM 16047 / Re1)</name>
    <dbReference type="NCBI Taxonomy" id="1209989"/>
    <lineage>
        <taxon>Bacteria</taxon>
        <taxon>Bacillati</taxon>
        <taxon>Bacillota</taxon>
        <taxon>Clostridia</taxon>
        <taxon>Thermosediminibacterales</taxon>
        <taxon>Tepidanaerobacteraceae</taxon>
        <taxon>Tepidanaerobacter</taxon>
    </lineage>
</organism>
<comment type="cofactor">
    <cofactor evidence="1">
        <name>FAD</name>
        <dbReference type="ChEBI" id="CHEBI:57692"/>
    </cofactor>
</comment>
<dbReference type="OrthoDB" id="9802028at2"/>
<dbReference type="PANTHER" id="PTHR43429:SF1">
    <property type="entry name" value="NAD(P)H SULFUR OXIDOREDUCTASE (COA-DEPENDENT)"/>
    <property type="match status" value="1"/>
</dbReference>
<accession>F4LUJ8</accession>
<evidence type="ECO:0000313" key="10">
    <source>
        <dbReference type="Proteomes" id="UP000010802"/>
    </source>
</evidence>
<keyword evidence="5 9" id="KW-0560">Oxidoreductase</keyword>
<keyword evidence="10" id="KW-1185">Reference proteome</keyword>
<dbReference type="KEGG" id="tae:TepiRe1_2742"/>
<dbReference type="Proteomes" id="UP000010802">
    <property type="component" value="Chromosome"/>
</dbReference>
<comment type="similarity">
    <text evidence="2">Belongs to the class-III pyridine nucleotide-disulfide oxidoreductase family.</text>
</comment>
<proteinExistence type="inferred from homology"/>
<feature type="domain" description="FAD/NAD(P)-binding" evidence="8">
    <location>
        <begin position="4"/>
        <end position="294"/>
    </location>
</feature>
<dbReference type="Pfam" id="PF02852">
    <property type="entry name" value="Pyr_redox_dim"/>
    <property type="match status" value="1"/>
</dbReference>
<dbReference type="Gene3D" id="3.50.50.60">
    <property type="entry name" value="FAD/NAD(P)-binding domain"/>
    <property type="match status" value="2"/>
</dbReference>
<dbReference type="InterPro" id="IPR023753">
    <property type="entry name" value="FAD/NAD-binding_dom"/>
</dbReference>
<dbReference type="InterPro" id="IPR036188">
    <property type="entry name" value="FAD/NAD-bd_sf"/>
</dbReference>
<evidence type="ECO:0000256" key="2">
    <source>
        <dbReference type="ARBA" id="ARBA00009130"/>
    </source>
</evidence>
<dbReference type="eggNOG" id="COG0446">
    <property type="taxonomic scope" value="Bacteria"/>
</dbReference>
<dbReference type="SUPFAM" id="SSF55424">
    <property type="entry name" value="FAD/NAD-linked reductases, dimerisation (C-terminal) domain"/>
    <property type="match status" value="1"/>
</dbReference>
<evidence type="ECO:0000256" key="1">
    <source>
        <dbReference type="ARBA" id="ARBA00001974"/>
    </source>
</evidence>
<dbReference type="PANTHER" id="PTHR43429">
    <property type="entry name" value="PYRIDINE NUCLEOTIDE-DISULFIDE OXIDOREDUCTASE DOMAIN-CONTAINING"/>
    <property type="match status" value="1"/>
</dbReference>
<dbReference type="PATRIC" id="fig|1209989.3.peg.3140"/>
<dbReference type="HOGENOM" id="CLU_003291_1_2_9"/>
<dbReference type="KEGG" id="tep:TepRe1_2544"/>
<dbReference type="AlphaFoldDB" id="F4LUJ8"/>
<dbReference type="SUPFAM" id="SSF51905">
    <property type="entry name" value="FAD/NAD(P)-binding domain"/>
    <property type="match status" value="1"/>
</dbReference>
<evidence type="ECO:0000256" key="6">
    <source>
        <dbReference type="ARBA" id="ARBA00023284"/>
    </source>
</evidence>
<dbReference type="STRING" id="1209989.TepRe1_2544"/>
<protein>
    <submittedName>
        <fullName evidence="9">CoA-disulfide reductase</fullName>
        <ecNumber evidence="9">1.8.1.14</ecNumber>
    </submittedName>
</protein>
<name>F4LUJ8_TEPAE</name>
<dbReference type="InterPro" id="IPR050260">
    <property type="entry name" value="FAD-bd_OxRdtase"/>
</dbReference>
<dbReference type="RefSeq" id="WP_013779562.1">
    <property type="nucleotide sequence ID" value="NC_015519.1"/>
</dbReference>
<dbReference type="Pfam" id="PF07992">
    <property type="entry name" value="Pyr_redox_2"/>
    <property type="match status" value="1"/>
</dbReference>
<evidence type="ECO:0000259" key="8">
    <source>
        <dbReference type="Pfam" id="PF07992"/>
    </source>
</evidence>
<evidence type="ECO:0000313" key="9">
    <source>
        <dbReference type="EMBL" id="CCP27616.1"/>
    </source>
</evidence>
<sequence>MDKHLVVIGGTAAGMSAAARARRGDPSLSITVFERTGHITYGSCGLPYYIGDVIKDVNKLITYTPEYMKKERNIDVYTLHDVTDINTQEKYVKVKDLKSGDIFKQPYTQLVIATGAIPVVPKILGVEHKNIFTLRNVEDGLRIKELLSSGRVKRAAILGAGFIGLEVSEALRNWGIEVTVFEMLPAILPQIDEEFAILVEDELQKNSVKLYKNTKVVEFQASDENVIKILTEDGRTFESDMVIASVGVKPSTALARNANISIGPLDGIAVDKYMRTSAPYVWAAGDCTETYNLVTRKPAYLPLGTTANKQGKIAGENVVGGSAAFPGILGTQVTKIFDTYVASTGLNEMSAKDAGIAAVSAKIVHTDKASYYPGSKYIHTKIVLDKNTAKIIGAQMTGSEGIGKRIDVFATAITAGMTAYQLNELDLAYAPPVSPVYDPVLIAASAGIKELEKA</sequence>
<feature type="domain" description="Pyridine nucleotide-disulphide oxidoreductase dimerisation" evidence="7">
    <location>
        <begin position="334"/>
        <end position="435"/>
    </location>
</feature>
<dbReference type="InterPro" id="IPR004099">
    <property type="entry name" value="Pyr_nucl-diS_OxRdtase_dimer"/>
</dbReference>
<keyword evidence="4" id="KW-0274">FAD</keyword>
<dbReference type="InterPro" id="IPR016156">
    <property type="entry name" value="FAD/NAD-linked_Rdtase_dimer_sf"/>
</dbReference>
<evidence type="ECO:0000256" key="3">
    <source>
        <dbReference type="ARBA" id="ARBA00022630"/>
    </source>
</evidence>
<dbReference type="GO" id="GO:0050451">
    <property type="term" value="F:CoA-disulfide reductase (NADPH) activity"/>
    <property type="evidence" value="ECO:0007669"/>
    <property type="project" value="UniProtKB-EC"/>
</dbReference>